<keyword evidence="2" id="KW-1185">Reference proteome</keyword>
<gene>
    <name evidence="1" type="ORF">LTRI10_LOCUS51223</name>
</gene>
<dbReference type="AlphaFoldDB" id="A0AAV2GNR4"/>
<proteinExistence type="predicted"/>
<organism evidence="1 2">
    <name type="scientific">Linum trigynum</name>
    <dbReference type="NCBI Taxonomy" id="586398"/>
    <lineage>
        <taxon>Eukaryota</taxon>
        <taxon>Viridiplantae</taxon>
        <taxon>Streptophyta</taxon>
        <taxon>Embryophyta</taxon>
        <taxon>Tracheophyta</taxon>
        <taxon>Spermatophyta</taxon>
        <taxon>Magnoliopsida</taxon>
        <taxon>eudicotyledons</taxon>
        <taxon>Gunneridae</taxon>
        <taxon>Pentapetalae</taxon>
        <taxon>rosids</taxon>
        <taxon>fabids</taxon>
        <taxon>Malpighiales</taxon>
        <taxon>Linaceae</taxon>
        <taxon>Linum</taxon>
    </lineage>
</organism>
<sequence>MEIGRICTSIRQKLAAGHNRSIQHVKRTANSAAHLMTECETHWNSPVVWVDRPPMILIDQLRLDDVPTISD</sequence>
<accession>A0AAV2GNR4</accession>
<evidence type="ECO:0000313" key="2">
    <source>
        <dbReference type="Proteomes" id="UP001497516"/>
    </source>
</evidence>
<evidence type="ECO:0000313" key="1">
    <source>
        <dbReference type="EMBL" id="CAL1411892.1"/>
    </source>
</evidence>
<name>A0AAV2GNR4_9ROSI</name>
<evidence type="ECO:0008006" key="3">
    <source>
        <dbReference type="Google" id="ProtNLM"/>
    </source>
</evidence>
<reference evidence="1 2" key="1">
    <citation type="submission" date="2024-04" db="EMBL/GenBank/DDBJ databases">
        <authorList>
            <person name="Fracassetti M."/>
        </authorList>
    </citation>
    <scope>NUCLEOTIDE SEQUENCE [LARGE SCALE GENOMIC DNA]</scope>
</reference>
<dbReference type="EMBL" id="OZ034822">
    <property type="protein sequence ID" value="CAL1411892.1"/>
    <property type="molecule type" value="Genomic_DNA"/>
</dbReference>
<dbReference type="Proteomes" id="UP001497516">
    <property type="component" value="Chromosome 9"/>
</dbReference>
<protein>
    <recommendedName>
        <fullName evidence="3">RNase H type-1 domain-containing protein</fullName>
    </recommendedName>
</protein>